<dbReference type="SUPFAM" id="SSF56784">
    <property type="entry name" value="HAD-like"/>
    <property type="match status" value="1"/>
</dbReference>
<dbReference type="PANTHER" id="PTHR43434">
    <property type="entry name" value="PHOSPHOGLYCOLATE PHOSPHATASE"/>
    <property type="match status" value="1"/>
</dbReference>
<dbReference type="RefSeq" id="WP_190424504.1">
    <property type="nucleotide sequence ID" value="NZ_JAMPKK010000001.1"/>
</dbReference>
<dbReference type="InterPro" id="IPR036412">
    <property type="entry name" value="HAD-like_sf"/>
</dbReference>
<comment type="caution">
    <text evidence="1">The sequence shown here is derived from an EMBL/GenBank/DDBJ whole genome shotgun (WGS) entry which is preliminary data.</text>
</comment>
<keyword evidence="1" id="KW-0378">Hydrolase</keyword>
<dbReference type="GO" id="GO:0016787">
    <property type="term" value="F:hydrolase activity"/>
    <property type="evidence" value="ECO:0007669"/>
    <property type="project" value="UniProtKB-KW"/>
</dbReference>
<proteinExistence type="predicted"/>
<dbReference type="PANTHER" id="PTHR43434:SF21">
    <property type="entry name" value="SLL0295 PROTEIN"/>
    <property type="match status" value="1"/>
</dbReference>
<keyword evidence="2" id="KW-1185">Reference proteome</keyword>
<evidence type="ECO:0000313" key="1">
    <source>
        <dbReference type="EMBL" id="MEP0862985.1"/>
    </source>
</evidence>
<dbReference type="Proteomes" id="UP001442494">
    <property type="component" value="Unassembled WGS sequence"/>
</dbReference>
<dbReference type="Gene3D" id="3.40.50.1000">
    <property type="entry name" value="HAD superfamily/HAD-like"/>
    <property type="match status" value="1"/>
</dbReference>
<evidence type="ECO:0000313" key="2">
    <source>
        <dbReference type="Proteomes" id="UP001442494"/>
    </source>
</evidence>
<sequence>MSAIAPTILALDFDGVLCDGLLEYFQTAWRTYCQIWTPENATPPENLAENFYLRRPVIEVGWEMPVAIRALILGIPEEKMLQDWSTVARTILAEDNLDAADIAMKLDNIRDEWIVADLESWLALHRFYPGVMEKLNSLQGTPIQIYIVTTKEGRFVRQLLQQQGIDLPEQFILGKENRRPKYEILRELISDRMISLWFVEDRLKTLQVVQQQPDLNDIGLYLADWGYNTPQQRDAVRHNERIKLLSLSQFAQDFSAWS</sequence>
<gene>
    <name evidence="1" type="ORF">NDI37_00675</name>
</gene>
<protein>
    <submittedName>
        <fullName evidence="1">HAD family hydrolase</fullName>
    </submittedName>
</protein>
<name>A0ABV0JI64_9CYAN</name>
<dbReference type="InterPro" id="IPR023214">
    <property type="entry name" value="HAD_sf"/>
</dbReference>
<dbReference type="InterPro" id="IPR050155">
    <property type="entry name" value="HAD-like_hydrolase_sf"/>
</dbReference>
<organism evidence="1 2">
    <name type="scientific">Funiculus sociatus GB2-A5</name>
    <dbReference type="NCBI Taxonomy" id="2933946"/>
    <lineage>
        <taxon>Bacteria</taxon>
        <taxon>Bacillati</taxon>
        <taxon>Cyanobacteriota</taxon>
        <taxon>Cyanophyceae</taxon>
        <taxon>Coleofasciculales</taxon>
        <taxon>Coleofasciculaceae</taxon>
        <taxon>Funiculus</taxon>
    </lineage>
</organism>
<dbReference type="EMBL" id="JAMPKK010000001">
    <property type="protein sequence ID" value="MEP0862985.1"/>
    <property type="molecule type" value="Genomic_DNA"/>
</dbReference>
<accession>A0ABV0JI64</accession>
<reference evidence="1 2" key="1">
    <citation type="submission" date="2022-04" db="EMBL/GenBank/DDBJ databases">
        <title>Positive selection, recombination, and allopatry shape intraspecific diversity of widespread and dominant cyanobacteria.</title>
        <authorList>
            <person name="Wei J."/>
            <person name="Shu W."/>
            <person name="Hu C."/>
        </authorList>
    </citation>
    <scope>NUCLEOTIDE SEQUENCE [LARGE SCALE GENOMIC DNA]</scope>
    <source>
        <strain evidence="1 2">GB2-A5</strain>
    </source>
</reference>